<organism evidence="1 2">
    <name type="scientific">Deinococcus daejeonensis</name>
    <dbReference type="NCBI Taxonomy" id="1007098"/>
    <lineage>
        <taxon>Bacteria</taxon>
        <taxon>Thermotogati</taxon>
        <taxon>Deinococcota</taxon>
        <taxon>Deinococci</taxon>
        <taxon>Deinococcales</taxon>
        <taxon>Deinococcaceae</taxon>
        <taxon>Deinococcus</taxon>
    </lineage>
</organism>
<reference evidence="2" key="1">
    <citation type="journal article" date="2019" name="Int. J. Syst. Evol. Microbiol.">
        <title>The Global Catalogue of Microorganisms (GCM) 10K type strain sequencing project: providing services to taxonomists for standard genome sequencing and annotation.</title>
        <authorList>
            <consortium name="The Broad Institute Genomics Platform"/>
            <consortium name="The Broad Institute Genome Sequencing Center for Infectious Disease"/>
            <person name="Wu L."/>
            <person name="Ma J."/>
        </authorList>
    </citation>
    <scope>NUCLEOTIDE SEQUENCE [LARGE SCALE GENOMIC DNA]</scope>
    <source>
        <strain evidence="2">JCM 16918</strain>
    </source>
</reference>
<dbReference type="Proteomes" id="UP000645517">
    <property type="component" value="Unassembled WGS sequence"/>
</dbReference>
<dbReference type="EMBL" id="BMOR01000002">
    <property type="protein sequence ID" value="GGN32834.1"/>
    <property type="molecule type" value="Genomic_DNA"/>
</dbReference>
<accession>A0ABQ2IZP1</accession>
<gene>
    <name evidence="1" type="ORF">GCM10010842_09960</name>
</gene>
<keyword evidence="2" id="KW-1185">Reference proteome</keyword>
<comment type="caution">
    <text evidence="1">The sequence shown here is derived from an EMBL/GenBank/DDBJ whole genome shotgun (WGS) entry which is preliminary data.</text>
</comment>
<name>A0ABQ2IZP1_9DEIO</name>
<proteinExistence type="predicted"/>
<evidence type="ECO:0000313" key="1">
    <source>
        <dbReference type="EMBL" id="GGN32834.1"/>
    </source>
</evidence>
<protein>
    <submittedName>
        <fullName evidence="1">Uncharacterized protein</fullName>
    </submittedName>
</protein>
<evidence type="ECO:0000313" key="2">
    <source>
        <dbReference type="Proteomes" id="UP000645517"/>
    </source>
</evidence>
<sequence length="81" mass="8456">MVQVSPESLGLPSGALLAWLDALAAGWQADGTLALTPLLIEDGAHWEVRWPAPDAPLTVGLCAPHYGEGHTLSARRSTLSA</sequence>